<dbReference type="GO" id="GO:0003735">
    <property type="term" value="F:structural constituent of ribosome"/>
    <property type="evidence" value="ECO:0007669"/>
    <property type="project" value="InterPro"/>
</dbReference>
<keyword evidence="6" id="KW-0496">Mitochondrion</keyword>
<dbReference type="EMBL" id="KT185628">
    <property type="protein sequence ID" value="AKT93985.1"/>
    <property type="molecule type" value="Genomic_DNA"/>
</dbReference>
<dbReference type="InterPro" id="IPR005706">
    <property type="entry name" value="Ribosomal_uS2_bac/mit/plastid"/>
</dbReference>
<dbReference type="PRINTS" id="PR00395">
    <property type="entry name" value="RIBOSOMALS2"/>
</dbReference>
<dbReference type="Pfam" id="PF00318">
    <property type="entry name" value="Ribosomal_S2"/>
    <property type="match status" value="2"/>
</dbReference>
<dbReference type="GO" id="GO:0006412">
    <property type="term" value="P:translation"/>
    <property type="evidence" value="ECO:0007669"/>
    <property type="project" value="InterPro"/>
</dbReference>
<reference evidence="6" key="1">
    <citation type="journal article" date="2015" name="J. Eukaryot. Microbiol.">
        <title>Uncovering Cryptic Diversity in Two Amoebozoan Species Using Complete Mitochondrial Genome Sequences.</title>
        <authorList>
            <person name="Fucikova K."/>
            <person name="Lahr D.J."/>
        </authorList>
    </citation>
    <scope>NUCLEOTIDE SEQUENCE</scope>
    <source>
        <strain evidence="6">BCP-EM3VF21-1</strain>
    </source>
</reference>
<proteinExistence type="inferred from homology"/>
<dbReference type="GO" id="GO:0005763">
    <property type="term" value="C:mitochondrial small ribosomal subunit"/>
    <property type="evidence" value="ECO:0007669"/>
    <property type="project" value="TreeGrafter"/>
</dbReference>
<accession>A0A0K1HPH5</accession>
<dbReference type="PROSITE" id="PS00963">
    <property type="entry name" value="RIBOSOMAL_S2_2"/>
    <property type="match status" value="1"/>
</dbReference>
<evidence type="ECO:0000256" key="4">
    <source>
        <dbReference type="RuleBase" id="RU003631"/>
    </source>
</evidence>
<name>A0A0K1HPH5_ACACA</name>
<gene>
    <name evidence="6" type="primary">rps2</name>
    <name evidence="6" type="ORF">AB845_19</name>
</gene>
<dbReference type="Gene3D" id="3.40.50.10490">
    <property type="entry name" value="Glucose-6-phosphate isomerase like protein, domain 1"/>
    <property type="match status" value="1"/>
</dbReference>
<dbReference type="AlphaFoldDB" id="A0A0K1HPH5"/>
<dbReference type="PANTHER" id="PTHR12534">
    <property type="entry name" value="30S RIBOSOMAL PROTEIN S2 PROKARYOTIC AND ORGANELLAR"/>
    <property type="match status" value="1"/>
</dbReference>
<dbReference type="PANTHER" id="PTHR12534:SF0">
    <property type="entry name" value="SMALL RIBOSOMAL SUBUNIT PROTEIN US2M"/>
    <property type="match status" value="1"/>
</dbReference>
<evidence type="ECO:0000313" key="6">
    <source>
        <dbReference type="EMBL" id="AKT93985.1"/>
    </source>
</evidence>
<sequence length="313" mass="37057">MFNRVHLTVNQLIASDLFLGYHIANWNPRTNFFLIGKYKNTNIFNINYTHFLSRRFIGFLSELFVNKGHLWMVNENFSLFNRSVELCQLYNLFPEISFLNSKWCKGMLSNYKYVSIVKPSKFPHSIFVPNVQNNHYVINESFIINIPSIAIVDTIDNPSNIFYPIPGNSKSLKSLFFFYVIIAKTLFYSRYLISSKFIFNSIKFCSKKLNQNIYTSLFFKDYFSFFKKKFLLDSIVFMLKSGSALKRRFNFLFRPKLRFSSKVLLFRWKMPLLIFVSIFKNVLYSGIFNKIVIKKRLIAKSLVFFKTLTLILA</sequence>
<dbReference type="InterPro" id="IPR001865">
    <property type="entry name" value="Ribosomal_uS2"/>
</dbReference>
<dbReference type="SUPFAM" id="SSF52313">
    <property type="entry name" value="Ribosomal protein S2"/>
    <property type="match status" value="1"/>
</dbReference>
<protein>
    <submittedName>
        <fullName evidence="6">Ribosomal protein S2</fullName>
    </submittedName>
</protein>
<evidence type="ECO:0000256" key="3">
    <source>
        <dbReference type="ARBA" id="ARBA00023274"/>
    </source>
</evidence>
<keyword evidence="5" id="KW-0812">Transmembrane</keyword>
<keyword evidence="5" id="KW-1133">Transmembrane helix</keyword>
<feature type="transmembrane region" description="Helical" evidence="5">
    <location>
        <begin position="269"/>
        <end position="288"/>
    </location>
</feature>
<keyword evidence="5" id="KW-0472">Membrane</keyword>
<dbReference type="InterPro" id="IPR018130">
    <property type="entry name" value="Ribosomal_uS2_CS"/>
</dbReference>
<evidence type="ECO:0000256" key="5">
    <source>
        <dbReference type="SAM" id="Phobius"/>
    </source>
</evidence>
<dbReference type="CDD" id="cd01425">
    <property type="entry name" value="RPS2"/>
    <property type="match status" value="1"/>
</dbReference>
<keyword evidence="2 4" id="KW-0689">Ribosomal protein</keyword>
<evidence type="ECO:0000256" key="2">
    <source>
        <dbReference type="ARBA" id="ARBA00022980"/>
    </source>
</evidence>
<geneLocation type="mitochondrion" evidence="6"/>
<dbReference type="InterPro" id="IPR023591">
    <property type="entry name" value="Ribosomal_uS2_flav_dom_sf"/>
</dbReference>
<organism evidence="6">
    <name type="scientific">Acanthamoeba castellanii</name>
    <name type="common">Amoeba</name>
    <dbReference type="NCBI Taxonomy" id="5755"/>
    <lineage>
        <taxon>Eukaryota</taxon>
        <taxon>Amoebozoa</taxon>
        <taxon>Discosea</taxon>
        <taxon>Longamoebia</taxon>
        <taxon>Centramoebida</taxon>
        <taxon>Acanthamoebidae</taxon>
        <taxon>Acanthamoeba</taxon>
    </lineage>
</organism>
<keyword evidence="3 4" id="KW-0687">Ribonucleoprotein</keyword>
<comment type="similarity">
    <text evidence="1 4">Belongs to the universal ribosomal protein uS2 family.</text>
</comment>
<feature type="transmembrane region" description="Helical" evidence="5">
    <location>
        <begin position="175"/>
        <end position="193"/>
    </location>
</feature>
<evidence type="ECO:0000256" key="1">
    <source>
        <dbReference type="ARBA" id="ARBA00006242"/>
    </source>
</evidence>